<evidence type="ECO:0000256" key="3">
    <source>
        <dbReference type="ARBA" id="ARBA00010803"/>
    </source>
</evidence>
<comment type="similarity">
    <text evidence="3">Belongs to the HPF1 family.</text>
</comment>
<keyword evidence="5" id="KW-0539">Nucleus</keyword>
<comment type="subcellular location">
    <subcellularLocation>
        <location evidence="2">Chromosome</location>
    </subcellularLocation>
    <subcellularLocation>
        <location evidence="1">Nucleus</location>
    </subcellularLocation>
</comment>
<evidence type="ECO:0000256" key="1">
    <source>
        <dbReference type="ARBA" id="ARBA00004123"/>
    </source>
</evidence>
<proteinExistence type="inferred from homology"/>
<dbReference type="GO" id="GO:0005634">
    <property type="term" value="C:nucleus"/>
    <property type="evidence" value="ECO:0007669"/>
    <property type="project" value="UniProtKB-SubCell"/>
</dbReference>
<comment type="caution">
    <text evidence="6">The sequence shown here is derived from an EMBL/GenBank/DDBJ whole genome shotgun (WGS) entry which is preliminary data.</text>
</comment>
<sequence length="353" mass="39568">MPTGKRKGETTKEVNLKKTNIEEGIAPISYYASKFESIRLGFYLNFPEEFVRFYEFCSKLDESKPLGKINHCLTDVLEAFHSIAQVRLVGPFELLHESRSGRIEPGQFTLCYRYFHDPPELVTILTGPGQLHFGCFRDDPNEVPSAIVRSDPSIQGSLTLYAPNLFVAIKTLLTDKPNSEFILKKLENFASVHNISLSMTGTEFRERRSKCVCPTLNTIGLHVKLREGGVGYRPLSLSNQKLQSLLQAVTNVKSKEAQLSKLEPIDVLITCSQFACDEGDYGQSLELGLSMLAFQPKGLSLEKCNVFNSRIKHLLTVGYELAGRPEFADVIQKHMTARNVDPPTFELDNTSTP</sequence>
<accession>A0A8J4WT63</accession>
<keyword evidence="7" id="KW-1185">Reference proteome</keyword>
<organism evidence="6 7">
    <name type="scientific">Paragonimus heterotremus</name>
    <dbReference type="NCBI Taxonomy" id="100268"/>
    <lineage>
        <taxon>Eukaryota</taxon>
        <taxon>Metazoa</taxon>
        <taxon>Spiralia</taxon>
        <taxon>Lophotrochozoa</taxon>
        <taxon>Platyhelminthes</taxon>
        <taxon>Trematoda</taxon>
        <taxon>Digenea</taxon>
        <taxon>Plagiorchiida</taxon>
        <taxon>Troglotremata</taxon>
        <taxon>Troglotrematidae</taxon>
        <taxon>Paragonimus</taxon>
    </lineage>
</organism>
<gene>
    <name evidence="6" type="ORF">PHET_03166</name>
</gene>
<evidence type="ECO:0000313" key="7">
    <source>
        <dbReference type="Proteomes" id="UP000748531"/>
    </source>
</evidence>
<dbReference type="PANTHER" id="PTHR13386">
    <property type="entry name" value="HISTONE PARYLATION FACTOR 1"/>
    <property type="match status" value="1"/>
</dbReference>
<dbReference type="Pfam" id="PF10228">
    <property type="entry name" value="HPF1"/>
    <property type="match status" value="1"/>
</dbReference>
<dbReference type="GO" id="GO:0005694">
    <property type="term" value="C:chromosome"/>
    <property type="evidence" value="ECO:0007669"/>
    <property type="project" value="UniProtKB-SubCell"/>
</dbReference>
<dbReference type="AlphaFoldDB" id="A0A8J4WT63"/>
<dbReference type="InterPro" id="IPR019361">
    <property type="entry name" value="HPF1"/>
</dbReference>
<keyword evidence="4" id="KW-0158">Chromosome</keyword>
<dbReference type="EMBL" id="LUCH01001244">
    <property type="protein sequence ID" value="KAF5403405.1"/>
    <property type="molecule type" value="Genomic_DNA"/>
</dbReference>
<dbReference type="OrthoDB" id="416496at2759"/>
<evidence type="ECO:0000256" key="4">
    <source>
        <dbReference type="ARBA" id="ARBA00022454"/>
    </source>
</evidence>
<protein>
    <submittedName>
        <fullName evidence="6">Uncharacterized protein</fullName>
    </submittedName>
</protein>
<evidence type="ECO:0000256" key="5">
    <source>
        <dbReference type="ARBA" id="ARBA00023242"/>
    </source>
</evidence>
<name>A0A8J4WT63_9TREM</name>
<dbReference type="GO" id="GO:0042393">
    <property type="term" value="F:histone binding"/>
    <property type="evidence" value="ECO:0007669"/>
    <property type="project" value="InterPro"/>
</dbReference>
<dbReference type="PANTHER" id="PTHR13386:SF1">
    <property type="entry name" value="HISTONE PARYLATION FACTOR 1"/>
    <property type="match status" value="1"/>
</dbReference>
<evidence type="ECO:0000256" key="2">
    <source>
        <dbReference type="ARBA" id="ARBA00004286"/>
    </source>
</evidence>
<dbReference type="GO" id="GO:0006974">
    <property type="term" value="P:DNA damage response"/>
    <property type="evidence" value="ECO:0007669"/>
    <property type="project" value="InterPro"/>
</dbReference>
<reference evidence="6" key="1">
    <citation type="submission" date="2019-05" db="EMBL/GenBank/DDBJ databases">
        <title>Annotation for the trematode Paragonimus heterotremus.</title>
        <authorList>
            <person name="Choi Y.-J."/>
        </authorList>
    </citation>
    <scope>NUCLEOTIDE SEQUENCE</scope>
    <source>
        <strain evidence="6">LC</strain>
    </source>
</reference>
<dbReference type="GO" id="GO:0072572">
    <property type="term" value="F:poly-ADP-D-ribose binding"/>
    <property type="evidence" value="ECO:0007669"/>
    <property type="project" value="TreeGrafter"/>
</dbReference>
<evidence type="ECO:0000313" key="6">
    <source>
        <dbReference type="EMBL" id="KAF5403405.1"/>
    </source>
</evidence>
<dbReference type="Proteomes" id="UP000748531">
    <property type="component" value="Unassembled WGS sequence"/>
</dbReference>